<dbReference type="Proteomes" id="UP001501509">
    <property type="component" value="Unassembled WGS sequence"/>
</dbReference>
<dbReference type="InterPro" id="IPR000551">
    <property type="entry name" value="MerR-type_HTH_dom"/>
</dbReference>
<reference evidence="3 4" key="1">
    <citation type="journal article" date="2019" name="Int. J. Syst. Evol. Microbiol.">
        <title>The Global Catalogue of Microorganisms (GCM) 10K type strain sequencing project: providing services to taxonomists for standard genome sequencing and annotation.</title>
        <authorList>
            <consortium name="The Broad Institute Genomics Platform"/>
            <consortium name="The Broad Institute Genome Sequencing Center for Infectious Disease"/>
            <person name="Wu L."/>
            <person name="Ma J."/>
        </authorList>
    </citation>
    <scope>NUCLEOTIDE SEQUENCE [LARGE SCALE GENOMIC DNA]</scope>
    <source>
        <strain evidence="3 4">JCM 6833</strain>
    </source>
</reference>
<accession>A0ABN3PGT7</accession>
<dbReference type="CDD" id="cd00592">
    <property type="entry name" value="HTH_MerR-like"/>
    <property type="match status" value="1"/>
</dbReference>
<gene>
    <name evidence="3" type="ORF">GCM10010411_15650</name>
</gene>
<protein>
    <submittedName>
        <fullName evidence="3">MerR family transcriptional regulator</fullName>
    </submittedName>
</protein>
<keyword evidence="4" id="KW-1185">Reference proteome</keyword>
<dbReference type="PRINTS" id="PR00040">
    <property type="entry name" value="HTHMERR"/>
</dbReference>
<dbReference type="SMART" id="SM00422">
    <property type="entry name" value="HTH_MERR"/>
    <property type="match status" value="1"/>
</dbReference>
<feature type="domain" description="HTH merR-type" evidence="2">
    <location>
        <begin position="7"/>
        <end position="76"/>
    </location>
</feature>
<dbReference type="PANTHER" id="PTHR30204:SF93">
    <property type="entry name" value="HTH MERR-TYPE DOMAIN-CONTAINING PROTEIN"/>
    <property type="match status" value="1"/>
</dbReference>
<dbReference type="InterPro" id="IPR009061">
    <property type="entry name" value="DNA-bd_dom_put_sf"/>
</dbReference>
<name>A0ABN3PGT7_9ACTN</name>
<dbReference type="Gene3D" id="1.10.1660.10">
    <property type="match status" value="1"/>
</dbReference>
<evidence type="ECO:0000313" key="3">
    <source>
        <dbReference type="EMBL" id="GAA2583790.1"/>
    </source>
</evidence>
<dbReference type="SUPFAM" id="SSF46955">
    <property type="entry name" value="Putative DNA-binding domain"/>
    <property type="match status" value="1"/>
</dbReference>
<sequence>MSTNAESFTIGQLARRTDLSVRTIRFWSDAGLVPPTGRSAGGYRLYGPEAVLRLELVRTLRELGLGLDVVEQVLSRAVTVTDVAAAQVAALDAEIRTLRLRRAVLSTVVKRGSSIEETLLMHKLARLSARERQQIIDDFVADVVTGIDPDSPAAGVAESMRQMAELPDDPAPEQVDAWIELGELVANADFRERVRAMAVAGAGSDQLDHELDYHAVSEHAGRALAENIDPASPQGGTILDHLVAPSLAPEDRSRLIEQLEVFVDARVERYWHLLAVINGRPPHPPAVPNFEWLIAALRAHTP</sequence>
<evidence type="ECO:0000256" key="1">
    <source>
        <dbReference type="ARBA" id="ARBA00023125"/>
    </source>
</evidence>
<dbReference type="Pfam" id="PF13411">
    <property type="entry name" value="MerR_1"/>
    <property type="match status" value="1"/>
</dbReference>
<dbReference type="PROSITE" id="PS50937">
    <property type="entry name" value="HTH_MERR_2"/>
    <property type="match status" value="1"/>
</dbReference>
<dbReference type="RefSeq" id="WP_344539149.1">
    <property type="nucleotide sequence ID" value="NZ_BAAATD010000002.1"/>
</dbReference>
<dbReference type="InterPro" id="IPR047057">
    <property type="entry name" value="MerR_fam"/>
</dbReference>
<dbReference type="PANTHER" id="PTHR30204">
    <property type="entry name" value="REDOX-CYCLING DRUG-SENSING TRANSCRIPTIONAL ACTIVATOR SOXR"/>
    <property type="match status" value="1"/>
</dbReference>
<proteinExistence type="predicted"/>
<comment type="caution">
    <text evidence="3">The sequence shown here is derived from an EMBL/GenBank/DDBJ whole genome shotgun (WGS) entry which is preliminary data.</text>
</comment>
<organism evidence="3 4">
    <name type="scientific">Actinomadura fulvescens</name>
    <dbReference type="NCBI Taxonomy" id="46160"/>
    <lineage>
        <taxon>Bacteria</taxon>
        <taxon>Bacillati</taxon>
        <taxon>Actinomycetota</taxon>
        <taxon>Actinomycetes</taxon>
        <taxon>Streptosporangiales</taxon>
        <taxon>Thermomonosporaceae</taxon>
        <taxon>Actinomadura</taxon>
    </lineage>
</organism>
<evidence type="ECO:0000259" key="2">
    <source>
        <dbReference type="PROSITE" id="PS50937"/>
    </source>
</evidence>
<dbReference type="EMBL" id="BAAATD010000002">
    <property type="protein sequence ID" value="GAA2583790.1"/>
    <property type="molecule type" value="Genomic_DNA"/>
</dbReference>
<evidence type="ECO:0000313" key="4">
    <source>
        <dbReference type="Proteomes" id="UP001501509"/>
    </source>
</evidence>
<keyword evidence="1" id="KW-0238">DNA-binding</keyword>